<accession>A0A8S0VIP3</accession>
<dbReference type="AlphaFoldDB" id="A0A8S0VIP3"/>
<dbReference type="InterPro" id="IPR051837">
    <property type="entry name" value="SortingNexin/PXDomain-PKLike"/>
</dbReference>
<comment type="caution">
    <text evidence="5">The sequence shown here is derived from an EMBL/GenBank/DDBJ whole genome shotgun (WGS) entry which is preliminary data.</text>
</comment>
<name>A0A8S0VIP3_OLEEU</name>
<dbReference type="GO" id="GO:0035091">
    <property type="term" value="F:phosphatidylinositol binding"/>
    <property type="evidence" value="ECO:0007669"/>
    <property type="project" value="InterPro"/>
</dbReference>
<evidence type="ECO:0000256" key="2">
    <source>
        <dbReference type="ARBA" id="ARBA00022490"/>
    </source>
</evidence>
<dbReference type="OrthoDB" id="120967at2759"/>
<keyword evidence="6" id="KW-1185">Reference proteome</keyword>
<dbReference type="GO" id="GO:0016020">
    <property type="term" value="C:membrane"/>
    <property type="evidence" value="ECO:0007669"/>
    <property type="project" value="UniProtKB-ARBA"/>
</dbReference>
<feature type="region of interest" description="Disordered" evidence="3">
    <location>
        <begin position="19"/>
        <end position="80"/>
    </location>
</feature>
<evidence type="ECO:0000313" key="6">
    <source>
        <dbReference type="Proteomes" id="UP000594638"/>
    </source>
</evidence>
<dbReference type="GO" id="GO:0005768">
    <property type="term" value="C:endosome"/>
    <property type="evidence" value="ECO:0007669"/>
    <property type="project" value="UniProtKB-ARBA"/>
</dbReference>
<dbReference type="Proteomes" id="UP000594638">
    <property type="component" value="Unassembled WGS sequence"/>
</dbReference>
<gene>
    <name evidence="5" type="ORF">OLEA9_A074437</name>
</gene>
<organism evidence="5 6">
    <name type="scientific">Olea europaea subsp. europaea</name>
    <dbReference type="NCBI Taxonomy" id="158383"/>
    <lineage>
        <taxon>Eukaryota</taxon>
        <taxon>Viridiplantae</taxon>
        <taxon>Streptophyta</taxon>
        <taxon>Embryophyta</taxon>
        <taxon>Tracheophyta</taxon>
        <taxon>Spermatophyta</taxon>
        <taxon>Magnoliopsida</taxon>
        <taxon>eudicotyledons</taxon>
        <taxon>Gunneridae</taxon>
        <taxon>Pentapetalae</taxon>
        <taxon>asterids</taxon>
        <taxon>lamiids</taxon>
        <taxon>Lamiales</taxon>
        <taxon>Oleaceae</taxon>
        <taxon>Oleeae</taxon>
        <taxon>Olea</taxon>
    </lineage>
</organism>
<dbReference type="InterPro" id="IPR001683">
    <property type="entry name" value="PX_dom"/>
</dbReference>
<dbReference type="SUPFAM" id="SSF64268">
    <property type="entry name" value="PX domain"/>
    <property type="match status" value="1"/>
</dbReference>
<evidence type="ECO:0000256" key="1">
    <source>
        <dbReference type="ARBA" id="ARBA00004496"/>
    </source>
</evidence>
<protein>
    <submittedName>
        <fullName evidence="5">Uncharacterized protein LOC111384179 isoform X1</fullName>
    </submittedName>
</protein>
<keyword evidence="2" id="KW-0963">Cytoplasm</keyword>
<feature type="domain" description="PX" evidence="4">
    <location>
        <begin position="173"/>
        <end position="229"/>
    </location>
</feature>
<evidence type="ECO:0000313" key="5">
    <source>
        <dbReference type="EMBL" id="CAA3029222.1"/>
    </source>
</evidence>
<evidence type="ECO:0000256" key="3">
    <source>
        <dbReference type="SAM" id="MobiDB-lite"/>
    </source>
</evidence>
<dbReference type="Gramene" id="OE9A074437T1">
    <property type="protein sequence ID" value="OE9A074437C1"/>
    <property type="gene ID" value="OE9A074437"/>
</dbReference>
<dbReference type="EMBL" id="CACTIH010009295">
    <property type="protein sequence ID" value="CAA3029222.1"/>
    <property type="molecule type" value="Genomic_DNA"/>
</dbReference>
<sequence>MPENLENMWTIGRNYKKKLQKNTARGSQVAQEKMSESSTMLRKDLVTEEPIQKPETSRRMEDKAPIQLPPKPQPDTGLTDMDLNRRVYSKRGSIADELEHASSVFPRENRNQLKRSNSTFDLKVQLNMEDMFASRGETPIISEVCNPNISRHNVYNVKSASDMLVRSEGLHDPKLRCQVIGAYFEKHGSKSFAVYSIAVTDADNKWFVKRRYRNFERLHRHLKEIASAS</sequence>
<feature type="compositionally biased region" description="Polar residues" evidence="3">
    <location>
        <begin position="21"/>
        <end position="40"/>
    </location>
</feature>
<dbReference type="InterPro" id="IPR036871">
    <property type="entry name" value="PX_dom_sf"/>
</dbReference>
<dbReference type="PROSITE" id="PS50195">
    <property type="entry name" value="PX"/>
    <property type="match status" value="1"/>
</dbReference>
<dbReference type="PANTHER" id="PTHR22999:SF23">
    <property type="entry name" value="SORTING NEXIN-16"/>
    <property type="match status" value="1"/>
</dbReference>
<dbReference type="Gene3D" id="3.30.1520.10">
    <property type="entry name" value="Phox-like domain"/>
    <property type="match status" value="1"/>
</dbReference>
<proteinExistence type="predicted"/>
<feature type="compositionally biased region" description="Basic and acidic residues" evidence="3">
    <location>
        <begin position="41"/>
        <end position="64"/>
    </location>
</feature>
<reference evidence="5 6" key="1">
    <citation type="submission" date="2019-12" db="EMBL/GenBank/DDBJ databases">
        <authorList>
            <person name="Alioto T."/>
            <person name="Alioto T."/>
            <person name="Gomez Garrido J."/>
        </authorList>
    </citation>
    <scope>NUCLEOTIDE SEQUENCE [LARGE SCALE GENOMIC DNA]</scope>
</reference>
<dbReference type="PANTHER" id="PTHR22999">
    <property type="entry name" value="PX SERINE/THREONINE KINASE PXK"/>
    <property type="match status" value="1"/>
</dbReference>
<comment type="subcellular location">
    <subcellularLocation>
        <location evidence="1">Cytoplasm</location>
    </subcellularLocation>
</comment>
<evidence type="ECO:0000259" key="4">
    <source>
        <dbReference type="PROSITE" id="PS50195"/>
    </source>
</evidence>